<dbReference type="Pfam" id="PF00328">
    <property type="entry name" value="His_Phos_2"/>
    <property type="match status" value="1"/>
</dbReference>
<keyword evidence="2" id="KW-1133">Transmembrane helix</keyword>
<organism evidence="3 4">
    <name type="scientific">Pisolithus microcarpus 441</name>
    <dbReference type="NCBI Taxonomy" id="765257"/>
    <lineage>
        <taxon>Eukaryota</taxon>
        <taxon>Fungi</taxon>
        <taxon>Dikarya</taxon>
        <taxon>Basidiomycota</taxon>
        <taxon>Agaricomycotina</taxon>
        <taxon>Agaricomycetes</taxon>
        <taxon>Agaricomycetidae</taxon>
        <taxon>Boletales</taxon>
        <taxon>Sclerodermatineae</taxon>
        <taxon>Pisolithaceae</taxon>
        <taxon>Pisolithus</taxon>
    </lineage>
</organism>
<proteinExistence type="inferred from homology"/>
<feature type="transmembrane region" description="Helical" evidence="2">
    <location>
        <begin position="392"/>
        <end position="414"/>
    </location>
</feature>
<keyword evidence="2" id="KW-0812">Transmembrane</keyword>
<feature type="transmembrane region" description="Helical" evidence="2">
    <location>
        <begin position="435"/>
        <end position="456"/>
    </location>
</feature>
<comment type="similarity">
    <text evidence="1">Belongs to the histidine acid phosphatase family.</text>
</comment>
<dbReference type="InterPro" id="IPR029033">
    <property type="entry name" value="His_PPase_superfam"/>
</dbReference>
<dbReference type="AlphaFoldDB" id="A0A0C9Y3T4"/>
<accession>A0A0C9Y3T4</accession>
<keyword evidence="4" id="KW-1185">Reference proteome</keyword>
<evidence type="ECO:0000313" key="3">
    <source>
        <dbReference type="EMBL" id="KIK19360.1"/>
    </source>
</evidence>
<dbReference type="PANTHER" id="PTHR11567:SF142">
    <property type="entry name" value="PHOSPHOGLYCERATE MUTASE-LIKE PROTEIN"/>
    <property type="match status" value="1"/>
</dbReference>
<evidence type="ECO:0000256" key="1">
    <source>
        <dbReference type="ARBA" id="ARBA00005375"/>
    </source>
</evidence>
<dbReference type="SUPFAM" id="SSF53254">
    <property type="entry name" value="Phosphoglycerate mutase-like"/>
    <property type="match status" value="1"/>
</dbReference>
<sequence length="462" mass="51785">MQPKVLGVLILARNGDRTGFYQDPYTYEPSFTESTPLGAVQSFQLGSYLKSTYLDSSSPLHILDMPLDPSHPIPPSQVHVHAKAGGEGATIFDSSIALLQGMFPPTPRNKIALANGTIVTSPLGGYQYVPVEMIPDSSDTVLESWVDCAAFKKHITKVYNSEEFKEKAKEAKHFFGSVHDYVFGRPTTLENIWNIYDYLNTELVYNQTFAFRLPPTLIEQARALANYHEDAVFSDGEAGGIGNVAGRTILHPILRSLERIAFDDDPLRILLIETSYQPFISLFHMFDVLASRPDLAGIPDFASALSFELLRGPAPEFRDFVRVKFKNGTDDSEFQTLRVLGHEDETIPVTEFIYRLEHYAIPDTKQWNSACGNNRWFPFESTLSTATEQTSMMAVALGALSLFAFAMFAVMTFMKHTINAKRARRNEAMVQQCGVSVVYGYILLDLLTEIVMMLPFRTMLHS</sequence>
<evidence type="ECO:0000313" key="4">
    <source>
        <dbReference type="Proteomes" id="UP000054018"/>
    </source>
</evidence>
<dbReference type="EMBL" id="KN833785">
    <property type="protein sequence ID" value="KIK19360.1"/>
    <property type="molecule type" value="Genomic_DNA"/>
</dbReference>
<dbReference type="PANTHER" id="PTHR11567">
    <property type="entry name" value="ACID PHOSPHATASE-RELATED"/>
    <property type="match status" value="1"/>
</dbReference>
<dbReference type="InterPro" id="IPR050645">
    <property type="entry name" value="Histidine_acid_phosphatase"/>
</dbReference>
<dbReference type="InterPro" id="IPR000560">
    <property type="entry name" value="His_Pase_clade-2"/>
</dbReference>
<dbReference type="HOGENOM" id="CLU_023111_2_1_1"/>
<protein>
    <recommendedName>
        <fullName evidence="5">Phosphoglycerate mutase-like protein</fullName>
    </recommendedName>
</protein>
<dbReference type="OrthoDB" id="258392at2759"/>
<dbReference type="GO" id="GO:0016791">
    <property type="term" value="F:phosphatase activity"/>
    <property type="evidence" value="ECO:0007669"/>
    <property type="project" value="TreeGrafter"/>
</dbReference>
<dbReference type="Proteomes" id="UP000054018">
    <property type="component" value="Unassembled WGS sequence"/>
</dbReference>
<reference evidence="3 4" key="1">
    <citation type="submission" date="2014-04" db="EMBL/GenBank/DDBJ databases">
        <authorList>
            <consortium name="DOE Joint Genome Institute"/>
            <person name="Kuo A."/>
            <person name="Kohler A."/>
            <person name="Costa M.D."/>
            <person name="Nagy L.G."/>
            <person name="Floudas D."/>
            <person name="Copeland A."/>
            <person name="Barry K.W."/>
            <person name="Cichocki N."/>
            <person name="Veneault-Fourrey C."/>
            <person name="LaButti K."/>
            <person name="Lindquist E.A."/>
            <person name="Lipzen A."/>
            <person name="Lundell T."/>
            <person name="Morin E."/>
            <person name="Murat C."/>
            <person name="Sun H."/>
            <person name="Tunlid A."/>
            <person name="Henrissat B."/>
            <person name="Grigoriev I.V."/>
            <person name="Hibbett D.S."/>
            <person name="Martin F."/>
            <person name="Nordberg H.P."/>
            <person name="Cantor M.N."/>
            <person name="Hua S.X."/>
        </authorList>
    </citation>
    <scope>NUCLEOTIDE SEQUENCE [LARGE SCALE GENOMIC DNA]</scope>
    <source>
        <strain evidence="3 4">441</strain>
    </source>
</reference>
<name>A0A0C9Y3T4_9AGAM</name>
<dbReference type="STRING" id="765257.A0A0C9Y3T4"/>
<gene>
    <name evidence="3" type="ORF">PISMIDRAFT_107697</name>
</gene>
<keyword evidence="2" id="KW-0472">Membrane</keyword>
<evidence type="ECO:0000256" key="2">
    <source>
        <dbReference type="SAM" id="Phobius"/>
    </source>
</evidence>
<dbReference type="Gene3D" id="3.40.50.1240">
    <property type="entry name" value="Phosphoglycerate mutase-like"/>
    <property type="match status" value="1"/>
</dbReference>
<reference evidence="4" key="2">
    <citation type="submission" date="2015-01" db="EMBL/GenBank/DDBJ databases">
        <title>Evolutionary Origins and Diversification of the Mycorrhizal Mutualists.</title>
        <authorList>
            <consortium name="DOE Joint Genome Institute"/>
            <consortium name="Mycorrhizal Genomics Consortium"/>
            <person name="Kohler A."/>
            <person name="Kuo A."/>
            <person name="Nagy L.G."/>
            <person name="Floudas D."/>
            <person name="Copeland A."/>
            <person name="Barry K.W."/>
            <person name="Cichocki N."/>
            <person name="Veneault-Fourrey C."/>
            <person name="LaButti K."/>
            <person name="Lindquist E.A."/>
            <person name="Lipzen A."/>
            <person name="Lundell T."/>
            <person name="Morin E."/>
            <person name="Murat C."/>
            <person name="Riley R."/>
            <person name="Ohm R."/>
            <person name="Sun H."/>
            <person name="Tunlid A."/>
            <person name="Henrissat B."/>
            <person name="Grigoriev I.V."/>
            <person name="Hibbett D.S."/>
            <person name="Martin F."/>
        </authorList>
    </citation>
    <scope>NUCLEOTIDE SEQUENCE [LARGE SCALE GENOMIC DNA]</scope>
    <source>
        <strain evidence="4">441</strain>
    </source>
</reference>
<evidence type="ECO:0008006" key="5">
    <source>
        <dbReference type="Google" id="ProtNLM"/>
    </source>
</evidence>